<feature type="region of interest" description="Disordered" evidence="1">
    <location>
        <begin position="45"/>
        <end position="67"/>
    </location>
</feature>
<organism evidence="2 3">
    <name type="scientific">Pelobates cultripes</name>
    <name type="common">Western spadefoot toad</name>
    <dbReference type="NCBI Taxonomy" id="61616"/>
    <lineage>
        <taxon>Eukaryota</taxon>
        <taxon>Metazoa</taxon>
        <taxon>Chordata</taxon>
        <taxon>Craniata</taxon>
        <taxon>Vertebrata</taxon>
        <taxon>Euteleostomi</taxon>
        <taxon>Amphibia</taxon>
        <taxon>Batrachia</taxon>
        <taxon>Anura</taxon>
        <taxon>Pelobatoidea</taxon>
        <taxon>Pelobatidae</taxon>
        <taxon>Pelobates</taxon>
    </lineage>
</organism>
<evidence type="ECO:0000313" key="2">
    <source>
        <dbReference type="EMBL" id="CAH2292230.1"/>
    </source>
</evidence>
<evidence type="ECO:0000313" key="3">
    <source>
        <dbReference type="Proteomes" id="UP001295444"/>
    </source>
</evidence>
<gene>
    <name evidence="2" type="ORF">PECUL_23A001635</name>
</gene>
<protein>
    <submittedName>
        <fullName evidence="2">Uncharacterized protein</fullName>
    </submittedName>
</protein>
<name>A0AAD1S3U4_PELCU</name>
<evidence type="ECO:0000256" key="1">
    <source>
        <dbReference type="SAM" id="MobiDB-lite"/>
    </source>
</evidence>
<dbReference type="AlphaFoldDB" id="A0AAD1S3U4"/>
<accession>A0AAD1S3U4</accession>
<reference evidence="2" key="1">
    <citation type="submission" date="2022-03" db="EMBL/GenBank/DDBJ databases">
        <authorList>
            <person name="Alioto T."/>
            <person name="Alioto T."/>
            <person name="Gomez Garrido J."/>
        </authorList>
    </citation>
    <scope>NUCLEOTIDE SEQUENCE</scope>
</reference>
<keyword evidence="3" id="KW-1185">Reference proteome</keyword>
<proteinExistence type="predicted"/>
<sequence length="67" mass="7643">MSREPPPGIHFCMEGGGGAWGRYAAYLRNVDVLCHQREPRKDPIQKCNKLLGHSQRESASLPRRVRK</sequence>
<dbReference type="Proteomes" id="UP001295444">
    <property type="component" value="Chromosome 05"/>
</dbReference>
<dbReference type="EMBL" id="OW240916">
    <property type="protein sequence ID" value="CAH2292230.1"/>
    <property type="molecule type" value="Genomic_DNA"/>
</dbReference>